<evidence type="ECO:0000256" key="7">
    <source>
        <dbReference type="SAM" id="Phobius"/>
    </source>
</evidence>
<keyword evidence="3 7" id="KW-0812">Transmembrane</keyword>
<evidence type="ECO:0000313" key="8">
    <source>
        <dbReference type="EMBL" id="ENN88756.1"/>
    </source>
</evidence>
<feature type="transmembrane region" description="Helical" evidence="7">
    <location>
        <begin position="93"/>
        <end position="114"/>
    </location>
</feature>
<feature type="region of interest" description="Disordered" evidence="6">
    <location>
        <begin position="1"/>
        <end position="22"/>
    </location>
</feature>
<dbReference type="Pfam" id="PF13520">
    <property type="entry name" value="AA_permease_2"/>
    <property type="match status" value="1"/>
</dbReference>
<dbReference type="GO" id="GO:0005886">
    <property type="term" value="C:plasma membrane"/>
    <property type="evidence" value="ECO:0007669"/>
    <property type="project" value="UniProtKB-SubCell"/>
</dbReference>
<sequence>MAAKSTKAQAPARQSGSSGGRLREAAATIGYSQQGEQTQMNAQNSQGAAENQLRKNSLGVGAVTFLVVSAAAPLTAVAGGVPLSMMLGNGPGIPLTFLLVTGILLLFAVGYVAMARHIRNAGAFYAYTARGLGGLMGGAAALIAILAYNAMQVGVLGLFGAATKGFFAEQLGLDLPWWVWSFIGIAFVAVFGYRRVDLSAKVLTVLVILEYLVVLVIDGAIFVKGGDAGLSAAPFTPTAFWSGTPAIGLLFCFAAFIGFEATTIYSEEAREPHKTVPRATYISVLIIGLFYMLTSWLMVAGAGVDKLVPTLQGLADPTTFLFSLAERYVGHWITVVMSVLFITSLFAGILAFHNGVARYMYVAGREGLLPKSVGVTHPVFQSPHVGSIIQTVIAVLVVALFAATGQDPVLGLFSWLTNVATLAIILLMAFTAFAIVIFFSRNPGLERNVLAIKVLPIVTGLILLALVYYISANFGAIAGANGVLAVLLPCLVLIAGVIGFVAAARLRSADADGFARLGAGQEA</sequence>
<dbReference type="InterPro" id="IPR050367">
    <property type="entry name" value="APC_superfamily"/>
</dbReference>
<dbReference type="PANTHER" id="PTHR42770:SF16">
    <property type="entry name" value="AMINO ACID PERMEASE"/>
    <property type="match status" value="1"/>
</dbReference>
<accession>N6V6G7</accession>
<feature type="transmembrane region" description="Helical" evidence="7">
    <location>
        <begin position="202"/>
        <end position="223"/>
    </location>
</feature>
<keyword evidence="9" id="KW-1185">Reference proteome</keyword>
<dbReference type="PIRSF" id="PIRSF006060">
    <property type="entry name" value="AA_transporter"/>
    <property type="match status" value="1"/>
</dbReference>
<feature type="transmembrane region" description="Helical" evidence="7">
    <location>
        <begin position="415"/>
        <end position="438"/>
    </location>
</feature>
<dbReference type="AlphaFoldDB" id="N6V6G7"/>
<keyword evidence="2" id="KW-1003">Cell membrane</keyword>
<feature type="transmembrane region" description="Helical" evidence="7">
    <location>
        <begin position="329"/>
        <end position="352"/>
    </location>
</feature>
<proteinExistence type="predicted"/>
<dbReference type="Proteomes" id="UP000012429">
    <property type="component" value="Unassembled WGS sequence"/>
</dbReference>
<reference evidence="8 9" key="1">
    <citation type="journal article" date="2012" name="BMC Genomics">
        <title>Genomic basis of broad host range and environmental adaptability of Rhizobium tropici CIAT 899 and Rhizobium sp. PRF 81 which are used in inoculants for common bean (Phaseolus vulgaris L.).</title>
        <authorList>
            <person name="Ormeno-Orrillo E."/>
            <person name="Menna P."/>
            <person name="Almeida L.G."/>
            <person name="Ollero F.J."/>
            <person name="Nicolas M.F."/>
            <person name="Pains Rodrigues E."/>
            <person name="Shigueyoshi Nakatani A."/>
            <person name="Silva Batista J.S."/>
            <person name="Oliveira Chueire L.M."/>
            <person name="Souza R.C."/>
            <person name="Ribeiro Vasconcelos A.T."/>
            <person name="Megias M."/>
            <person name="Hungria M."/>
            <person name="Martinez-Romero E."/>
        </authorList>
    </citation>
    <scope>NUCLEOTIDE SEQUENCE [LARGE SCALE GENOMIC DNA]</scope>
    <source>
        <strain evidence="8 9">PRF 81</strain>
    </source>
</reference>
<dbReference type="EMBL" id="AQHN01000013">
    <property type="protein sequence ID" value="ENN88756.1"/>
    <property type="molecule type" value="Genomic_DNA"/>
</dbReference>
<feature type="transmembrane region" description="Helical" evidence="7">
    <location>
        <begin position="135"/>
        <end position="163"/>
    </location>
</feature>
<evidence type="ECO:0000256" key="3">
    <source>
        <dbReference type="ARBA" id="ARBA00022692"/>
    </source>
</evidence>
<dbReference type="PATRIC" id="fig|363754.4.peg.1330"/>
<dbReference type="PANTHER" id="PTHR42770">
    <property type="entry name" value="AMINO ACID TRANSPORTER-RELATED"/>
    <property type="match status" value="1"/>
</dbReference>
<dbReference type="InterPro" id="IPR002293">
    <property type="entry name" value="AA/rel_permease1"/>
</dbReference>
<feature type="transmembrane region" description="Helical" evidence="7">
    <location>
        <begin position="385"/>
        <end position="403"/>
    </location>
</feature>
<evidence type="ECO:0000256" key="4">
    <source>
        <dbReference type="ARBA" id="ARBA00022989"/>
    </source>
</evidence>
<keyword evidence="5 7" id="KW-0472">Membrane</keyword>
<feature type="transmembrane region" description="Helical" evidence="7">
    <location>
        <begin position="450"/>
        <end position="470"/>
    </location>
</feature>
<feature type="transmembrane region" description="Helical" evidence="7">
    <location>
        <begin position="175"/>
        <end position="193"/>
    </location>
</feature>
<feature type="transmembrane region" description="Helical" evidence="7">
    <location>
        <begin position="238"/>
        <end position="259"/>
    </location>
</feature>
<feature type="compositionally biased region" description="Polar residues" evidence="6">
    <location>
        <begin position="1"/>
        <end position="16"/>
    </location>
</feature>
<dbReference type="STRING" id="363754.RHSP_43554"/>
<comment type="subcellular location">
    <subcellularLocation>
        <location evidence="1">Cell membrane</location>
        <topology evidence="1">Multi-pass membrane protein</topology>
    </subcellularLocation>
</comment>
<organism evidence="8 9">
    <name type="scientific">Rhizobium freirei PRF 81</name>
    <dbReference type="NCBI Taxonomy" id="363754"/>
    <lineage>
        <taxon>Bacteria</taxon>
        <taxon>Pseudomonadati</taxon>
        <taxon>Pseudomonadota</taxon>
        <taxon>Alphaproteobacteria</taxon>
        <taxon>Hyphomicrobiales</taxon>
        <taxon>Rhizobiaceae</taxon>
        <taxon>Rhizobium/Agrobacterium group</taxon>
        <taxon>Rhizobium</taxon>
    </lineage>
</organism>
<name>N6V6G7_9HYPH</name>
<dbReference type="GO" id="GO:0022857">
    <property type="term" value="F:transmembrane transporter activity"/>
    <property type="evidence" value="ECO:0007669"/>
    <property type="project" value="InterPro"/>
</dbReference>
<evidence type="ECO:0000256" key="5">
    <source>
        <dbReference type="ARBA" id="ARBA00023136"/>
    </source>
</evidence>
<evidence type="ECO:0000256" key="2">
    <source>
        <dbReference type="ARBA" id="ARBA00022475"/>
    </source>
</evidence>
<evidence type="ECO:0000256" key="1">
    <source>
        <dbReference type="ARBA" id="ARBA00004651"/>
    </source>
</evidence>
<feature type="transmembrane region" description="Helical" evidence="7">
    <location>
        <begin position="482"/>
        <end position="506"/>
    </location>
</feature>
<comment type="caution">
    <text evidence="8">The sequence shown here is derived from an EMBL/GenBank/DDBJ whole genome shotgun (WGS) entry which is preliminary data.</text>
</comment>
<evidence type="ECO:0000313" key="9">
    <source>
        <dbReference type="Proteomes" id="UP000012429"/>
    </source>
</evidence>
<gene>
    <name evidence="8" type="ORF">RHSP_43554</name>
</gene>
<evidence type="ECO:0000256" key="6">
    <source>
        <dbReference type="SAM" id="MobiDB-lite"/>
    </source>
</evidence>
<feature type="transmembrane region" description="Helical" evidence="7">
    <location>
        <begin position="58"/>
        <end position="81"/>
    </location>
</feature>
<protein>
    <submittedName>
        <fullName evidence="8">Amino acid permease-associated region</fullName>
    </submittedName>
</protein>
<keyword evidence="4 7" id="KW-1133">Transmembrane helix</keyword>
<feature type="transmembrane region" description="Helical" evidence="7">
    <location>
        <begin position="279"/>
        <end position="299"/>
    </location>
</feature>
<dbReference type="Gene3D" id="1.20.1740.10">
    <property type="entry name" value="Amino acid/polyamine transporter I"/>
    <property type="match status" value="1"/>
</dbReference>